<feature type="signal peptide" evidence="1">
    <location>
        <begin position="1"/>
        <end position="16"/>
    </location>
</feature>
<dbReference type="EMBL" id="KV441502">
    <property type="protein sequence ID" value="OAG14179.1"/>
    <property type="molecule type" value="Genomic_DNA"/>
</dbReference>
<evidence type="ECO:0000313" key="2">
    <source>
        <dbReference type="EMBL" id="OAG14179.1"/>
    </source>
</evidence>
<organism evidence="2 3">
    <name type="scientific">Alternaria alternata</name>
    <name type="common">Alternaria rot fungus</name>
    <name type="synonym">Torula alternata</name>
    <dbReference type="NCBI Taxonomy" id="5599"/>
    <lineage>
        <taxon>Eukaryota</taxon>
        <taxon>Fungi</taxon>
        <taxon>Dikarya</taxon>
        <taxon>Ascomycota</taxon>
        <taxon>Pezizomycotina</taxon>
        <taxon>Dothideomycetes</taxon>
        <taxon>Pleosporomycetidae</taxon>
        <taxon>Pleosporales</taxon>
        <taxon>Pleosporineae</taxon>
        <taxon>Pleosporaceae</taxon>
        <taxon>Alternaria</taxon>
        <taxon>Alternaria sect. Alternaria</taxon>
        <taxon>Alternaria alternata complex</taxon>
    </lineage>
</organism>
<keyword evidence="3" id="KW-1185">Reference proteome</keyword>
<reference evidence="2 3" key="1">
    <citation type="submission" date="2016-05" db="EMBL/GenBank/DDBJ databases">
        <title>Comparative analysis of secretome profiles of manganese(II)-oxidizing ascomycete fungi.</title>
        <authorList>
            <consortium name="DOE Joint Genome Institute"/>
            <person name="Zeiner C.A."/>
            <person name="Purvine S.O."/>
            <person name="Zink E.M."/>
            <person name="Wu S."/>
            <person name="Pasa-Tolic L."/>
            <person name="Chaput D.L."/>
            <person name="Haridas S."/>
            <person name="Grigoriev I.V."/>
            <person name="Santelli C.M."/>
            <person name="Hansel C.M."/>
        </authorList>
    </citation>
    <scope>NUCLEOTIDE SEQUENCE [LARGE SCALE GENOMIC DNA]</scope>
    <source>
        <strain evidence="2 3">SRC1lrK2f</strain>
    </source>
</reference>
<dbReference type="RefSeq" id="XP_018379600.1">
    <property type="nucleotide sequence ID" value="XM_018529377.1"/>
</dbReference>
<accession>A0A177D5I0</accession>
<name>A0A177D5I0_ALTAL</name>
<evidence type="ECO:0000256" key="1">
    <source>
        <dbReference type="SAM" id="SignalP"/>
    </source>
</evidence>
<feature type="chain" id="PRO_5008059020" evidence="1">
    <location>
        <begin position="17"/>
        <end position="142"/>
    </location>
</feature>
<dbReference type="KEGG" id="aalt:CC77DRAFT_1083071"/>
<sequence length="142" mass="15885">MHPPTILTFFASLVTAKSFTSPPFALSPYIPITESDNCKGRVIDNNSGVKYCLGAGFLGNCKYKAYTEGKSCIDFADIVQRPRSIGPDPGGYCMLFKENDCKGEPLQIWEKRVFQTFMCPGVSEMGGKNEWWKSMKCMKNEN</sequence>
<evidence type="ECO:0000313" key="3">
    <source>
        <dbReference type="Proteomes" id="UP000077248"/>
    </source>
</evidence>
<dbReference type="VEuPathDB" id="FungiDB:CC77DRAFT_1083071"/>
<dbReference type="Proteomes" id="UP000077248">
    <property type="component" value="Unassembled WGS sequence"/>
</dbReference>
<dbReference type="GeneID" id="29114971"/>
<protein>
    <submittedName>
        <fullName evidence="2">Uncharacterized protein</fullName>
    </submittedName>
</protein>
<gene>
    <name evidence="2" type="ORF">CC77DRAFT_1083071</name>
</gene>
<keyword evidence="1" id="KW-0732">Signal</keyword>
<proteinExistence type="predicted"/>
<dbReference type="AlphaFoldDB" id="A0A177D5I0"/>